<organism evidence="2 3">
    <name type="scientific">Toxoplasma gondii MAS</name>
    <dbReference type="NCBI Taxonomy" id="943118"/>
    <lineage>
        <taxon>Eukaryota</taxon>
        <taxon>Sar</taxon>
        <taxon>Alveolata</taxon>
        <taxon>Apicomplexa</taxon>
        <taxon>Conoidasida</taxon>
        <taxon>Coccidia</taxon>
        <taxon>Eucoccidiorida</taxon>
        <taxon>Eimeriorina</taxon>
        <taxon>Sarcocystidae</taxon>
        <taxon>Toxoplasma</taxon>
    </lineage>
</organism>
<feature type="region of interest" description="Disordered" evidence="1">
    <location>
        <begin position="37"/>
        <end position="90"/>
    </location>
</feature>
<dbReference type="VEuPathDB" id="ToxoDB:TGMAS_235730"/>
<dbReference type="OrthoDB" id="333594at2759"/>
<comment type="caution">
    <text evidence="2">The sequence shown here is derived from an EMBL/GenBank/DDBJ whole genome shotgun (WGS) entry which is preliminary data.</text>
</comment>
<evidence type="ECO:0000313" key="3">
    <source>
        <dbReference type="Proteomes" id="UP000028821"/>
    </source>
</evidence>
<feature type="region of interest" description="Disordered" evidence="1">
    <location>
        <begin position="237"/>
        <end position="261"/>
    </location>
</feature>
<dbReference type="EMBL" id="AEXC02002584">
    <property type="protein sequence ID" value="KFH04040.1"/>
    <property type="molecule type" value="Genomic_DNA"/>
</dbReference>
<feature type="compositionally biased region" description="Polar residues" evidence="1">
    <location>
        <begin position="340"/>
        <end position="351"/>
    </location>
</feature>
<protein>
    <submittedName>
        <fullName evidence="2">Uncharacterized protein</fullName>
    </submittedName>
</protein>
<feature type="region of interest" description="Disordered" evidence="1">
    <location>
        <begin position="328"/>
        <end position="351"/>
    </location>
</feature>
<dbReference type="AlphaFoldDB" id="A0A086PUK8"/>
<proteinExistence type="predicted"/>
<gene>
    <name evidence="2" type="ORF">TGMAS_235730</name>
</gene>
<accession>A0A086PUK8</accession>
<reference evidence="2 3" key="1">
    <citation type="submission" date="2014-04" db="EMBL/GenBank/DDBJ databases">
        <authorList>
            <person name="Sibley D."/>
            <person name="Venepally P."/>
            <person name="Karamycheva S."/>
            <person name="Hadjithomas M."/>
            <person name="Khan A."/>
            <person name="Brunk B."/>
            <person name="Roos D."/>
            <person name="Caler E."/>
            <person name="Lorenzi H."/>
        </authorList>
    </citation>
    <scope>NUCLEOTIDE SEQUENCE [LARGE SCALE GENOMIC DNA]</scope>
    <source>
        <strain evidence="2 3">MAS</strain>
    </source>
</reference>
<dbReference type="Proteomes" id="UP000028821">
    <property type="component" value="Unassembled WGS sequence"/>
</dbReference>
<evidence type="ECO:0000313" key="2">
    <source>
        <dbReference type="EMBL" id="KFH04040.1"/>
    </source>
</evidence>
<name>A0A086PUK8_TOXGO</name>
<evidence type="ECO:0000256" key="1">
    <source>
        <dbReference type="SAM" id="MobiDB-lite"/>
    </source>
</evidence>
<sequence length="351" mass="38699">MAADRLRADGAPADFPRCLSSLPRSRLLSFISAFSLSPSLSRSCSSSSSASPRSRLFSTSFTSPSSSFSSSSSPSFSSSSSPSFSSSSSPSVSLSGSSPWPRFSSSSVLFSSSPVAPRLRSPAFLSSPARPFASSAESPRSSWSFSSRLASLRREARQFWNQKSLQQKVKYSSLLLNTAFIAFMSSRLFEHQRSTDMLFEEELKRRSGEAEDWKCYHTHRLFYSQCRDLPTSLWGRSGVRTPGGGPEALQRVAGDGGSEEKEVSRDAVPVDFLCARLEGELEKCRDSLARHIPDETPAMKEITDITNLPPWLKDRPVYVQFFQAKAKRQRNREEEKADSQSDASPSCPCSL</sequence>